<evidence type="ECO:0000259" key="1">
    <source>
        <dbReference type="PROSITE" id="PS51186"/>
    </source>
</evidence>
<reference evidence="2 3" key="1">
    <citation type="submission" date="2023-12" db="EMBL/GenBank/DDBJ databases">
        <title>the genome sequence of Hyalangium sp. s54d21.</title>
        <authorList>
            <person name="Zhang X."/>
        </authorList>
    </citation>
    <scope>NUCLEOTIDE SEQUENCE [LARGE SCALE GENOMIC DNA]</scope>
    <source>
        <strain evidence="3">s54d21</strain>
    </source>
</reference>
<dbReference type="EC" id="2.3.1.-" evidence="2"/>
<protein>
    <submittedName>
        <fullName evidence="2">GNAT family N-acetyltransferase</fullName>
        <ecNumber evidence="2">2.3.1.-</ecNumber>
    </submittedName>
</protein>
<keyword evidence="3" id="KW-1185">Reference proteome</keyword>
<proteinExistence type="predicted"/>
<comment type="caution">
    <text evidence="2">The sequence shown here is derived from an EMBL/GenBank/DDBJ whole genome shotgun (WGS) entry which is preliminary data.</text>
</comment>
<gene>
    <name evidence="2" type="ORF">SYV04_01920</name>
</gene>
<feature type="domain" description="N-acetyltransferase" evidence="1">
    <location>
        <begin position="121"/>
        <end position="261"/>
    </location>
</feature>
<dbReference type="Pfam" id="PF00583">
    <property type="entry name" value="Acetyltransf_1"/>
    <property type="match status" value="1"/>
</dbReference>
<dbReference type="InterPro" id="IPR016181">
    <property type="entry name" value="Acyl_CoA_acyltransferase"/>
</dbReference>
<dbReference type="CDD" id="cd04301">
    <property type="entry name" value="NAT_SF"/>
    <property type="match status" value="1"/>
</dbReference>
<organism evidence="2 3">
    <name type="scientific">Hyalangium rubrum</name>
    <dbReference type="NCBI Taxonomy" id="3103134"/>
    <lineage>
        <taxon>Bacteria</taxon>
        <taxon>Pseudomonadati</taxon>
        <taxon>Myxococcota</taxon>
        <taxon>Myxococcia</taxon>
        <taxon>Myxococcales</taxon>
        <taxon>Cystobacterineae</taxon>
        <taxon>Archangiaceae</taxon>
        <taxon>Hyalangium</taxon>
    </lineage>
</organism>
<evidence type="ECO:0000313" key="3">
    <source>
        <dbReference type="Proteomes" id="UP001291309"/>
    </source>
</evidence>
<accession>A0ABU5GW90</accession>
<dbReference type="GO" id="GO:0016746">
    <property type="term" value="F:acyltransferase activity"/>
    <property type="evidence" value="ECO:0007669"/>
    <property type="project" value="UniProtKB-KW"/>
</dbReference>
<name>A0ABU5GW90_9BACT</name>
<dbReference type="SUPFAM" id="SSF55729">
    <property type="entry name" value="Acyl-CoA N-acyltransferases (Nat)"/>
    <property type="match status" value="1"/>
</dbReference>
<keyword evidence="2" id="KW-0012">Acyltransferase</keyword>
<dbReference type="RefSeq" id="WP_321543833.1">
    <property type="nucleotide sequence ID" value="NZ_JAXIVS010000001.1"/>
</dbReference>
<sequence length="261" mass="29351">MPETELSRYLRFLRGLQERSGSRAVPFPGGTAFFHEQFPDSWTHNFLRVEAPPGAVTAEALAAQADALHSAQGQAHRRLWVGDEATGEALAPGFEALGWGVGREWIMVHRGTSPEVTEGLSVSRLSDEEVFPFWEELFRRMEHVRSEETARQLATRNLVLGRRLSVQHFGIRVDGRLVSACDLYPGEGLSDIQDVDTLEEHRGKGYARAMLQGVLRTAREQGLAPSFLSTDEEDWPKEFYGRLGFERIGRLYTFLKVPPKA</sequence>
<dbReference type="Proteomes" id="UP001291309">
    <property type="component" value="Unassembled WGS sequence"/>
</dbReference>
<dbReference type="EMBL" id="JAXIVS010000001">
    <property type="protein sequence ID" value="MDY7225114.1"/>
    <property type="molecule type" value="Genomic_DNA"/>
</dbReference>
<dbReference type="Gene3D" id="3.40.630.30">
    <property type="match status" value="1"/>
</dbReference>
<evidence type="ECO:0000313" key="2">
    <source>
        <dbReference type="EMBL" id="MDY7225114.1"/>
    </source>
</evidence>
<dbReference type="PROSITE" id="PS51186">
    <property type="entry name" value="GNAT"/>
    <property type="match status" value="1"/>
</dbReference>
<keyword evidence="2" id="KW-0808">Transferase</keyword>
<dbReference type="InterPro" id="IPR000182">
    <property type="entry name" value="GNAT_dom"/>
</dbReference>